<reference evidence="1" key="1">
    <citation type="submission" date="2021-12" db="EMBL/GenBank/DDBJ databases">
        <title>Novel species in genus Dyadobacter.</title>
        <authorList>
            <person name="Ma C."/>
        </authorList>
    </citation>
    <scope>NUCLEOTIDE SEQUENCE</scope>
    <source>
        <strain evidence="1">CY399</strain>
    </source>
</reference>
<dbReference type="Proteomes" id="UP001139700">
    <property type="component" value="Unassembled WGS sequence"/>
</dbReference>
<gene>
    <name evidence="1" type="ORF">LXM24_14030</name>
</gene>
<dbReference type="EMBL" id="JAJTTA010000002">
    <property type="protein sequence ID" value="MCF0041216.1"/>
    <property type="molecule type" value="Genomic_DNA"/>
</dbReference>
<comment type="caution">
    <text evidence="1">The sequence shown here is derived from an EMBL/GenBank/DDBJ whole genome shotgun (WGS) entry which is preliminary data.</text>
</comment>
<evidence type="ECO:0000313" key="1">
    <source>
        <dbReference type="EMBL" id="MCF0041216.1"/>
    </source>
</evidence>
<protein>
    <submittedName>
        <fullName evidence="1">Uncharacterized protein</fullName>
    </submittedName>
</protein>
<dbReference type="RefSeq" id="WP_234613784.1">
    <property type="nucleotide sequence ID" value="NZ_CP098806.1"/>
</dbReference>
<accession>A0A9X1PA76</accession>
<evidence type="ECO:0000313" key="2">
    <source>
        <dbReference type="Proteomes" id="UP001139700"/>
    </source>
</evidence>
<proteinExistence type="predicted"/>
<dbReference type="AlphaFoldDB" id="A0A9X1PA76"/>
<sequence>MRKNYISFALLMMFSVTLLQCRIKDQIEPDPDERFEHVDFDKGAIQIMDTLVDHLYGRWKMQEVEFVIKYANPTGSVKKDTIFKDFAELEIKNISRDEDRRNPVCSGELLLQGKVWPVAFRLNAAAERIVDRTGPQAFTLFETNFPNGSRPWKDDELFFRDLGLTGENYSIEIDYKSQSMIWKGLNRDIKHIKLTRP</sequence>
<keyword evidence="2" id="KW-1185">Reference proteome</keyword>
<organism evidence="1 2">
    <name type="scientific">Dyadobacter fanqingshengii</name>
    <dbReference type="NCBI Taxonomy" id="2906443"/>
    <lineage>
        <taxon>Bacteria</taxon>
        <taxon>Pseudomonadati</taxon>
        <taxon>Bacteroidota</taxon>
        <taxon>Cytophagia</taxon>
        <taxon>Cytophagales</taxon>
        <taxon>Spirosomataceae</taxon>
        <taxon>Dyadobacter</taxon>
    </lineage>
</organism>
<name>A0A9X1PA76_9BACT</name>